<proteinExistence type="predicted"/>
<evidence type="ECO:0000259" key="4">
    <source>
        <dbReference type="Pfam" id="PF19313"/>
    </source>
</evidence>
<evidence type="ECO:0000313" key="6">
    <source>
        <dbReference type="Proteomes" id="UP000320184"/>
    </source>
</evidence>
<dbReference type="Proteomes" id="UP000320184">
    <property type="component" value="Unassembled WGS sequence"/>
</dbReference>
<dbReference type="Pfam" id="PF06452">
    <property type="entry name" value="CBM9_1"/>
    <property type="match status" value="1"/>
</dbReference>
<evidence type="ECO:0000313" key="5">
    <source>
        <dbReference type="EMBL" id="TMQ51091.1"/>
    </source>
</evidence>
<keyword evidence="2" id="KW-0732">Signal</keyword>
<dbReference type="GO" id="GO:0004553">
    <property type="term" value="F:hydrolase activity, hydrolyzing O-glycosyl compounds"/>
    <property type="evidence" value="ECO:0007669"/>
    <property type="project" value="InterPro"/>
</dbReference>
<dbReference type="CDD" id="cd09618">
    <property type="entry name" value="CBM9_like_2"/>
    <property type="match status" value="1"/>
</dbReference>
<accession>A0A538SI91</accession>
<dbReference type="Pfam" id="PF19313">
    <property type="entry name" value="DUF5916"/>
    <property type="match status" value="1"/>
</dbReference>
<feature type="signal peptide" evidence="2">
    <location>
        <begin position="1"/>
        <end position="23"/>
    </location>
</feature>
<name>A0A538SI91_UNCEI</name>
<dbReference type="GO" id="GO:0030246">
    <property type="term" value="F:carbohydrate binding"/>
    <property type="evidence" value="ECO:0007669"/>
    <property type="project" value="InterPro"/>
</dbReference>
<dbReference type="EMBL" id="VBOT01000081">
    <property type="protein sequence ID" value="TMQ51091.1"/>
    <property type="molecule type" value="Genomic_DNA"/>
</dbReference>
<gene>
    <name evidence="5" type="ORF">E6K73_06745</name>
</gene>
<feature type="compositionally biased region" description="Polar residues" evidence="1">
    <location>
        <begin position="260"/>
        <end position="269"/>
    </location>
</feature>
<sequence length="740" mass="82486">MALRAILALAAAAAIAAAVPCRAEAPSAPAPQALPRASASISVDGNLEDPGWSGALVLDHFYETSPGDNLPAKVNTTAYLTYDDQYFYVGIKADDPEPSKIRAPYVERDQVIGTDDNLAIFLDTRNDKRSALELRVNPRGIQADGIYDDANGTEDFSPDFFYDTAARLTSSGWQAEFRIPLTTLRYPKTDPQTWGILIWRNYPRDSRYAFHSAPLERGSNCLICHTQELTGITRLPSSHHMVLAPYAAGSNLRHRDDRSSPFSTKSDSNLGADAKWNPTAGSSIDATVEPDFSQVEADVPQVTVNQRFALFYPEKRPFFLEGADLLNSPIQLVYTRTLTDPQWGVRTTGKQGPFSYTVLGGEDHGGGLVVLPGPAFSRFAPQDFRSTVALGRLRRDFGLSFGSFMFTDREISGGGHNRVFGPDAQWRATGTDILTGQYLYSSTEDPTRQPFFAGQSFDSHAATVTWDHQQRRYDLRLRYNDYGEDFRADDGFVPQVGFREGNVGAGWRLYPTGLLNFIRVYGVGDRFYLTGGDDLGHDYFPGIFFLGRHNLNGQVELHVNKVPVRAELQTQKFLTYFLQFDPTRRLPRITLQGRVGDLIDFDNGQVGKGTNVSLAATVRPFVHLTLSPAVTREWLNLDPGDSRLYTALIGRLKAVYVVDSRSFIRAIGQFITTKRDPGLYSFPVPNRDGGFLGSVLYGYRLNWQTVFFLGYGDNGLINESNTFIRTDRSLFLKVSYAWQR</sequence>
<evidence type="ECO:0000256" key="2">
    <source>
        <dbReference type="SAM" id="SignalP"/>
    </source>
</evidence>
<dbReference type="SUPFAM" id="SSF49344">
    <property type="entry name" value="CBD9-like"/>
    <property type="match status" value="1"/>
</dbReference>
<feature type="domain" description="DUF5916" evidence="4">
    <location>
        <begin position="242"/>
        <end position="336"/>
    </location>
</feature>
<evidence type="ECO:0000259" key="3">
    <source>
        <dbReference type="Pfam" id="PF06452"/>
    </source>
</evidence>
<dbReference type="GO" id="GO:0016052">
    <property type="term" value="P:carbohydrate catabolic process"/>
    <property type="evidence" value="ECO:0007669"/>
    <property type="project" value="InterPro"/>
</dbReference>
<feature type="region of interest" description="Disordered" evidence="1">
    <location>
        <begin position="252"/>
        <end position="276"/>
    </location>
</feature>
<dbReference type="InterPro" id="IPR045670">
    <property type="entry name" value="DUF5916"/>
</dbReference>
<evidence type="ECO:0000256" key="1">
    <source>
        <dbReference type="SAM" id="MobiDB-lite"/>
    </source>
</evidence>
<feature type="chain" id="PRO_5022015586" evidence="2">
    <location>
        <begin position="24"/>
        <end position="740"/>
    </location>
</feature>
<dbReference type="InterPro" id="IPR010502">
    <property type="entry name" value="Carb-bd_dom_fam9"/>
</dbReference>
<comment type="caution">
    <text evidence="5">The sequence shown here is derived from an EMBL/GenBank/DDBJ whole genome shotgun (WGS) entry which is preliminary data.</text>
</comment>
<organism evidence="5 6">
    <name type="scientific">Eiseniibacteriota bacterium</name>
    <dbReference type="NCBI Taxonomy" id="2212470"/>
    <lineage>
        <taxon>Bacteria</taxon>
        <taxon>Candidatus Eiseniibacteriota</taxon>
    </lineage>
</organism>
<dbReference type="AlphaFoldDB" id="A0A538SI91"/>
<feature type="domain" description="Carbohydrate-binding" evidence="3">
    <location>
        <begin position="43"/>
        <end position="196"/>
    </location>
</feature>
<protein>
    <submittedName>
        <fullName evidence="5">Uncharacterized protein</fullName>
    </submittedName>
</protein>
<reference evidence="5 6" key="1">
    <citation type="journal article" date="2019" name="Nat. Microbiol.">
        <title>Mediterranean grassland soil C-N compound turnover is dependent on rainfall and depth, and is mediated by genomically divergent microorganisms.</title>
        <authorList>
            <person name="Diamond S."/>
            <person name="Andeer P.F."/>
            <person name="Li Z."/>
            <person name="Crits-Christoph A."/>
            <person name="Burstein D."/>
            <person name="Anantharaman K."/>
            <person name="Lane K.R."/>
            <person name="Thomas B.C."/>
            <person name="Pan C."/>
            <person name="Northen T.R."/>
            <person name="Banfield J.F."/>
        </authorList>
    </citation>
    <scope>NUCLEOTIDE SEQUENCE [LARGE SCALE GENOMIC DNA]</scope>
    <source>
        <strain evidence="5">WS_3</strain>
    </source>
</reference>
<dbReference type="Gene3D" id="2.60.40.1190">
    <property type="match status" value="1"/>
</dbReference>